<dbReference type="Proteomes" id="UP000184436">
    <property type="component" value="Unassembled WGS sequence"/>
</dbReference>
<proteinExistence type="predicted"/>
<protein>
    <submittedName>
        <fullName evidence="1">Uncharacterized protein</fullName>
    </submittedName>
</protein>
<organism evidence="1 2">
    <name type="scientific">Bacteroides faecichinchillae</name>
    <dbReference type="NCBI Taxonomy" id="871325"/>
    <lineage>
        <taxon>Bacteria</taxon>
        <taxon>Pseudomonadati</taxon>
        <taxon>Bacteroidota</taxon>
        <taxon>Bacteroidia</taxon>
        <taxon>Bacteroidales</taxon>
        <taxon>Bacteroidaceae</taxon>
        <taxon>Bacteroides</taxon>
    </lineage>
</organism>
<sequence>MKIRLSKAIVGLQSMLIAFLRKCESHNDGQNYYIQGG</sequence>
<dbReference type="AlphaFoldDB" id="A0A1M4V149"/>
<evidence type="ECO:0000313" key="1">
    <source>
        <dbReference type="EMBL" id="SHE62630.1"/>
    </source>
</evidence>
<evidence type="ECO:0000313" key="2">
    <source>
        <dbReference type="Proteomes" id="UP000184436"/>
    </source>
</evidence>
<gene>
    <name evidence="1" type="ORF">SAMN05444349_10457</name>
</gene>
<dbReference type="EMBL" id="FQVD01000004">
    <property type="protein sequence ID" value="SHE62630.1"/>
    <property type="molecule type" value="Genomic_DNA"/>
</dbReference>
<name>A0A1M4V149_9BACE</name>
<reference evidence="1 2" key="1">
    <citation type="submission" date="2016-11" db="EMBL/GenBank/DDBJ databases">
        <authorList>
            <person name="Jaros S."/>
            <person name="Januszkiewicz K."/>
            <person name="Wedrychowicz H."/>
        </authorList>
    </citation>
    <scope>NUCLEOTIDE SEQUENCE [LARGE SCALE GENOMIC DNA]</scope>
    <source>
        <strain evidence="1 2">DSM 26883</strain>
    </source>
</reference>
<keyword evidence="2" id="KW-1185">Reference proteome</keyword>
<accession>A0A1M4V149</accession>